<accession>A0ABW5HL43</accession>
<dbReference type="Proteomes" id="UP001597483">
    <property type="component" value="Unassembled WGS sequence"/>
</dbReference>
<evidence type="ECO:0000313" key="1">
    <source>
        <dbReference type="EMBL" id="MFD2473660.1"/>
    </source>
</evidence>
<gene>
    <name evidence="1" type="ORF">ACFSVL_40100</name>
</gene>
<dbReference type="InterPro" id="IPR004401">
    <property type="entry name" value="YbaB/EbfC"/>
</dbReference>
<dbReference type="SUPFAM" id="SSF82607">
    <property type="entry name" value="YbaB-like"/>
    <property type="match status" value="1"/>
</dbReference>
<dbReference type="Gene3D" id="3.30.1310.10">
    <property type="entry name" value="Nucleoid-associated protein YbaB-like domain"/>
    <property type="match status" value="1"/>
</dbReference>
<organism evidence="1 2">
    <name type="scientific">Amycolatopsis silviterrae</name>
    <dbReference type="NCBI Taxonomy" id="1656914"/>
    <lineage>
        <taxon>Bacteria</taxon>
        <taxon>Bacillati</taxon>
        <taxon>Actinomycetota</taxon>
        <taxon>Actinomycetes</taxon>
        <taxon>Pseudonocardiales</taxon>
        <taxon>Pseudonocardiaceae</taxon>
        <taxon>Amycolatopsis</taxon>
    </lineage>
</organism>
<dbReference type="Pfam" id="PF02575">
    <property type="entry name" value="YbaB_DNA_bd"/>
    <property type="match status" value="1"/>
</dbReference>
<protein>
    <submittedName>
        <fullName evidence="1">YbaB/EbfC family nucleoid-associated protein</fullName>
    </submittedName>
</protein>
<keyword evidence="2" id="KW-1185">Reference proteome</keyword>
<dbReference type="RefSeq" id="WP_378312315.1">
    <property type="nucleotide sequence ID" value="NZ_JBHUKS010000033.1"/>
</dbReference>
<dbReference type="EMBL" id="JBHUKS010000033">
    <property type="protein sequence ID" value="MFD2473660.1"/>
    <property type="molecule type" value="Genomic_DNA"/>
</dbReference>
<evidence type="ECO:0000313" key="2">
    <source>
        <dbReference type="Proteomes" id="UP001597483"/>
    </source>
</evidence>
<comment type="caution">
    <text evidence="1">The sequence shown here is derived from an EMBL/GenBank/DDBJ whole genome shotgun (WGS) entry which is preliminary data.</text>
</comment>
<dbReference type="InterPro" id="IPR036894">
    <property type="entry name" value="YbaB-like_sf"/>
</dbReference>
<sequence length="101" mass="10719">MDDNTARIAALAEGIRTLRDAVPTQNATADSPDGLIRATVDGYGKLVELELHPRILRDPDSRALADAVIGTVHAAQETVGRKIAGISRNVLPPLDTAVRRG</sequence>
<reference evidence="2" key="1">
    <citation type="journal article" date="2019" name="Int. J. Syst. Evol. Microbiol.">
        <title>The Global Catalogue of Microorganisms (GCM) 10K type strain sequencing project: providing services to taxonomists for standard genome sequencing and annotation.</title>
        <authorList>
            <consortium name="The Broad Institute Genomics Platform"/>
            <consortium name="The Broad Institute Genome Sequencing Center for Infectious Disease"/>
            <person name="Wu L."/>
            <person name="Ma J."/>
        </authorList>
    </citation>
    <scope>NUCLEOTIDE SEQUENCE [LARGE SCALE GENOMIC DNA]</scope>
    <source>
        <strain evidence="2">CGMCC 4.7641</strain>
    </source>
</reference>
<name>A0ABW5HL43_9PSEU</name>
<proteinExistence type="predicted"/>